<reference evidence="3" key="2">
    <citation type="submission" date="2025-08" db="UniProtKB">
        <authorList>
            <consortium name="RefSeq"/>
        </authorList>
    </citation>
    <scope>IDENTIFICATION</scope>
</reference>
<protein>
    <submittedName>
        <fullName evidence="3">Uncharacterized protein isoform X1</fullName>
    </submittedName>
</protein>
<proteinExistence type="predicted"/>
<sequence length="113" mass="13034">MFCYVMENTFLISFTYCLYVENVSPYHRSFNSFCFQFSDHSQRDPQSLLLENPTISPSLPPQHTPSLPLQKEKLPVNKRNLTGKLLRVTEQPTFHPKLKPPLEPTAPTSTPQK</sequence>
<evidence type="ECO:0000256" key="1">
    <source>
        <dbReference type="SAM" id="MobiDB-lite"/>
    </source>
</evidence>
<dbReference type="RefSeq" id="XP_040965949.1">
    <property type="nucleotide sequence ID" value="XM_041110015.1"/>
</dbReference>
<dbReference type="GeneID" id="107942870"/>
<evidence type="ECO:0000313" key="2">
    <source>
        <dbReference type="Proteomes" id="UP000818029"/>
    </source>
</evidence>
<gene>
    <name evidence="3" type="primary">LOC107942870</name>
</gene>
<name>A0ABM3BFV7_GOSHI</name>
<feature type="region of interest" description="Disordered" evidence="1">
    <location>
        <begin position="89"/>
        <end position="113"/>
    </location>
</feature>
<organism evidence="2 3">
    <name type="scientific">Gossypium hirsutum</name>
    <name type="common">Upland cotton</name>
    <name type="synonym">Gossypium mexicanum</name>
    <dbReference type="NCBI Taxonomy" id="3635"/>
    <lineage>
        <taxon>Eukaryota</taxon>
        <taxon>Viridiplantae</taxon>
        <taxon>Streptophyta</taxon>
        <taxon>Embryophyta</taxon>
        <taxon>Tracheophyta</taxon>
        <taxon>Spermatophyta</taxon>
        <taxon>Magnoliopsida</taxon>
        <taxon>eudicotyledons</taxon>
        <taxon>Gunneridae</taxon>
        <taxon>Pentapetalae</taxon>
        <taxon>rosids</taxon>
        <taxon>malvids</taxon>
        <taxon>Malvales</taxon>
        <taxon>Malvaceae</taxon>
        <taxon>Malvoideae</taxon>
        <taxon>Gossypium</taxon>
    </lineage>
</organism>
<keyword evidence="2" id="KW-1185">Reference proteome</keyword>
<accession>A0ABM3BFV7</accession>
<dbReference type="Proteomes" id="UP000818029">
    <property type="component" value="Chromosome D13"/>
</dbReference>
<reference evidence="2" key="1">
    <citation type="journal article" date="2020" name="Nat. Genet.">
        <title>Genomic diversifications of five Gossypium allopolyploid species and their impact on cotton improvement.</title>
        <authorList>
            <person name="Chen Z.J."/>
            <person name="Sreedasyam A."/>
            <person name="Ando A."/>
            <person name="Song Q."/>
            <person name="De Santiago L.M."/>
            <person name="Hulse-Kemp A.M."/>
            <person name="Ding M."/>
            <person name="Ye W."/>
            <person name="Kirkbride R.C."/>
            <person name="Jenkins J."/>
            <person name="Plott C."/>
            <person name="Lovell J."/>
            <person name="Lin Y.M."/>
            <person name="Vaughn R."/>
            <person name="Liu B."/>
            <person name="Simpson S."/>
            <person name="Scheffler B.E."/>
            <person name="Wen L."/>
            <person name="Saski C.A."/>
            <person name="Grover C.E."/>
            <person name="Hu G."/>
            <person name="Conover J.L."/>
            <person name="Carlson J.W."/>
            <person name="Shu S."/>
            <person name="Boston L.B."/>
            <person name="Williams M."/>
            <person name="Peterson D.G."/>
            <person name="McGee K."/>
            <person name="Jones D.C."/>
            <person name="Wendel J.F."/>
            <person name="Stelly D.M."/>
            <person name="Grimwood J."/>
            <person name="Schmutz J."/>
        </authorList>
    </citation>
    <scope>NUCLEOTIDE SEQUENCE [LARGE SCALE GENOMIC DNA]</scope>
    <source>
        <strain evidence="2">cv. TM-1</strain>
    </source>
</reference>
<evidence type="ECO:0000313" key="3">
    <source>
        <dbReference type="RefSeq" id="XP_040965949.1"/>
    </source>
</evidence>